<dbReference type="Proteomes" id="UP000095597">
    <property type="component" value="Unassembled WGS sequence"/>
</dbReference>
<dbReference type="PIRSF" id="PIRSF016487">
    <property type="entry name" value="CYTH_UCP016487"/>
    <property type="match status" value="1"/>
</dbReference>
<dbReference type="Pfam" id="PF01928">
    <property type="entry name" value="CYTH"/>
    <property type="match status" value="1"/>
</dbReference>
<dbReference type="CDD" id="cd07761">
    <property type="entry name" value="CYTH-like_CthTTM-like"/>
    <property type="match status" value="1"/>
</dbReference>
<dbReference type="AlphaFoldDB" id="A0A173RWP5"/>
<dbReference type="PANTHER" id="PTHR40114">
    <property type="entry name" value="SLR0698 PROTEIN"/>
    <property type="match status" value="1"/>
</dbReference>
<organism evidence="3 4">
    <name type="scientific">Dorea longicatena</name>
    <dbReference type="NCBI Taxonomy" id="88431"/>
    <lineage>
        <taxon>Bacteria</taxon>
        <taxon>Bacillati</taxon>
        <taxon>Bacillota</taxon>
        <taxon>Clostridia</taxon>
        <taxon>Lachnospirales</taxon>
        <taxon>Lachnospiraceae</taxon>
        <taxon>Dorea</taxon>
    </lineage>
</organism>
<dbReference type="InterPro" id="IPR012042">
    <property type="entry name" value="NeuTTM/CthTTM-like"/>
</dbReference>
<dbReference type="PROSITE" id="PS51707">
    <property type="entry name" value="CYTH"/>
    <property type="match status" value="1"/>
</dbReference>
<gene>
    <name evidence="3" type="ORF">ERS852573_00702</name>
</gene>
<evidence type="ECO:0000259" key="2">
    <source>
        <dbReference type="PROSITE" id="PS51707"/>
    </source>
</evidence>
<evidence type="ECO:0000313" key="4">
    <source>
        <dbReference type="Proteomes" id="UP000095597"/>
    </source>
</evidence>
<dbReference type="SUPFAM" id="SSF55154">
    <property type="entry name" value="CYTH-like phosphatases"/>
    <property type="match status" value="1"/>
</dbReference>
<dbReference type="RefSeq" id="WP_055213692.1">
    <property type="nucleotide sequence ID" value="NZ_CYXO01000003.1"/>
</dbReference>
<reference evidence="3 4" key="1">
    <citation type="submission" date="2015-09" db="EMBL/GenBank/DDBJ databases">
        <authorList>
            <consortium name="Pathogen Informatics"/>
        </authorList>
    </citation>
    <scope>NUCLEOTIDE SEQUENCE [LARGE SCALE GENOMIC DNA]</scope>
    <source>
        <strain evidence="3 4">2789STDY5834961</strain>
    </source>
</reference>
<dbReference type="SMART" id="SM01118">
    <property type="entry name" value="CYTH"/>
    <property type="match status" value="1"/>
</dbReference>
<feature type="active site" description="Proton acceptor" evidence="1">
    <location>
        <position position="28"/>
    </location>
</feature>
<sequence>MEIERKYLVLHLPGPLESYPCRILEQGYLNTSPVVRIRRDNDRYELTYKSAGLMSRQEYNLPLDEKSYEHLLTKIDGRLIKKKRYMIPLSSALTAELDIFEGDLAPLMLVEVEFDSEDAANSFSPPDWFGEDVTFSGKYHNSYLSTL</sequence>
<evidence type="ECO:0000256" key="1">
    <source>
        <dbReference type="PIRSR" id="PIRSR016487-1"/>
    </source>
</evidence>
<feature type="domain" description="CYTH" evidence="2">
    <location>
        <begin position="1"/>
        <end position="147"/>
    </location>
</feature>
<dbReference type="InterPro" id="IPR023577">
    <property type="entry name" value="CYTH_domain"/>
</dbReference>
<dbReference type="OrthoDB" id="9805588at2"/>
<accession>A0A173RWP5</accession>
<dbReference type="EMBL" id="CYXO01000003">
    <property type="protein sequence ID" value="CUM82422.1"/>
    <property type="molecule type" value="Genomic_DNA"/>
</dbReference>
<dbReference type="InterPro" id="IPR033469">
    <property type="entry name" value="CYTH-like_dom_sf"/>
</dbReference>
<protein>
    <submittedName>
        <fullName evidence="3">Uncharacterized protein conserved in bacteria</fullName>
    </submittedName>
</protein>
<dbReference type="Gene3D" id="2.40.320.10">
    <property type="entry name" value="Hypothetical Protein Pfu-838710-001"/>
    <property type="match status" value="1"/>
</dbReference>
<evidence type="ECO:0000313" key="3">
    <source>
        <dbReference type="EMBL" id="CUM82422.1"/>
    </source>
</evidence>
<name>A0A173RWP5_9FIRM</name>
<proteinExistence type="predicted"/>
<dbReference type="PANTHER" id="PTHR40114:SF1">
    <property type="entry name" value="SLR0698 PROTEIN"/>
    <property type="match status" value="1"/>
</dbReference>